<dbReference type="AlphaFoldDB" id="A0A5C8ZSM8"/>
<dbReference type="InterPro" id="IPR001498">
    <property type="entry name" value="Impact_N"/>
</dbReference>
<gene>
    <name evidence="4" type="ORF">FVW59_10195</name>
</gene>
<dbReference type="InterPro" id="IPR020568">
    <property type="entry name" value="Ribosomal_Su5_D2-typ_SF"/>
</dbReference>
<evidence type="ECO:0000259" key="2">
    <source>
        <dbReference type="Pfam" id="PF01205"/>
    </source>
</evidence>
<dbReference type="EMBL" id="VRYZ01000004">
    <property type="protein sequence ID" value="TXS91533.1"/>
    <property type="molecule type" value="Genomic_DNA"/>
</dbReference>
<dbReference type="InterPro" id="IPR036956">
    <property type="entry name" value="Impact_N_sf"/>
</dbReference>
<comment type="similarity">
    <text evidence="1">Belongs to the IMPACT family.</text>
</comment>
<dbReference type="RefSeq" id="WP_148064164.1">
    <property type="nucleotide sequence ID" value="NZ_VRYZ01000004.1"/>
</dbReference>
<proteinExistence type="inferred from homology"/>
<dbReference type="GO" id="GO:0006446">
    <property type="term" value="P:regulation of translational initiation"/>
    <property type="evidence" value="ECO:0007669"/>
    <property type="project" value="TreeGrafter"/>
</dbReference>
<comment type="caution">
    <text evidence="4">The sequence shown here is derived from an EMBL/GenBank/DDBJ whole genome shotgun (WGS) entry which is preliminary data.</text>
</comment>
<dbReference type="OrthoDB" id="9813771at2"/>
<dbReference type="SUPFAM" id="SSF54211">
    <property type="entry name" value="Ribosomal protein S5 domain 2-like"/>
    <property type="match status" value="1"/>
</dbReference>
<evidence type="ECO:0000259" key="3">
    <source>
        <dbReference type="Pfam" id="PF09186"/>
    </source>
</evidence>
<dbReference type="Gene3D" id="3.30.230.30">
    <property type="entry name" value="Impact, N-terminal domain"/>
    <property type="match status" value="1"/>
</dbReference>
<accession>A0A5C8ZSM8</accession>
<reference evidence="4 5" key="1">
    <citation type="submission" date="2019-08" db="EMBL/GenBank/DDBJ databases">
        <title>Parahaliea maris sp. nov., isolated from the surface seawater.</title>
        <authorList>
            <person name="Liu Y."/>
        </authorList>
    </citation>
    <scope>NUCLEOTIDE SEQUENCE [LARGE SCALE GENOMIC DNA]</scope>
    <source>
        <strain evidence="4 5">S2-26</strain>
    </source>
</reference>
<name>A0A5C8ZSM8_9GAMM</name>
<dbReference type="InterPro" id="IPR023582">
    <property type="entry name" value="Impact"/>
</dbReference>
<dbReference type="GO" id="GO:0005737">
    <property type="term" value="C:cytoplasm"/>
    <property type="evidence" value="ECO:0007669"/>
    <property type="project" value="TreeGrafter"/>
</dbReference>
<dbReference type="Pfam" id="PF01205">
    <property type="entry name" value="Impact_N"/>
    <property type="match status" value="1"/>
</dbReference>
<dbReference type="Pfam" id="PF09186">
    <property type="entry name" value="DUF1949"/>
    <property type="match status" value="1"/>
</dbReference>
<dbReference type="PANTHER" id="PTHR16301:SF20">
    <property type="entry name" value="IMPACT FAMILY MEMBER YIGZ"/>
    <property type="match status" value="1"/>
</dbReference>
<dbReference type="PANTHER" id="PTHR16301">
    <property type="entry name" value="IMPACT-RELATED"/>
    <property type="match status" value="1"/>
</dbReference>
<feature type="domain" description="UPF0029" evidence="3">
    <location>
        <begin position="143"/>
        <end position="186"/>
    </location>
</feature>
<dbReference type="InterPro" id="IPR015269">
    <property type="entry name" value="UPF0029_Impact_C"/>
</dbReference>
<dbReference type="Proteomes" id="UP000321933">
    <property type="component" value="Unassembled WGS sequence"/>
</dbReference>
<protein>
    <submittedName>
        <fullName evidence="4">YigZ family protein</fullName>
    </submittedName>
</protein>
<evidence type="ECO:0000313" key="5">
    <source>
        <dbReference type="Proteomes" id="UP000321933"/>
    </source>
</evidence>
<evidence type="ECO:0000256" key="1">
    <source>
        <dbReference type="ARBA" id="ARBA00007665"/>
    </source>
</evidence>
<evidence type="ECO:0000313" key="4">
    <source>
        <dbReference type="EMBL" id="TXS91533.1"/>
    </source>
</evidence>
<sequence>MAYAVVTRATECERIEKKSRFIARILPVSSREEVNAAVAQARSDYPDARHHCWAYLLGEPGDARSAGMNDDGEPAGTAGKPILNVLQHGHLGDVLVIVIRYFGGIKLGAGGLVRAYSAAARDALDAAPCAEVQAMSRWRARGDFACEQVLRHWLAGRGGEVSEVSYGEAVSLDLRVPATAAAELAELCAAHRIALEELL</sequence>
<keyword evidence="5" id="KW-1185">Reference proteome</keyword>
<dbReference type="PROSITE" id="PS00910">
    <property type="entry name" value="UPF0029"/>
    <property type="match status" value="1"/>
</dbReference>
<dbReference type="InterPro" id="IPR020569">
    <property type="entry name" value="UPF0029_Impact_CS"/>
</dbReference>
<feature type="domain" description="Impact N-terminal" evidence="2">
    <location>
        <begin position="17"/>
        <end position="124"/>
    </location>
</feature>
<organism evidence="4 5">
    <name type="scientific">Parahaliea aestuarii</name>
    <dbReference type="NCBI Taxonomy" id="1852021"/>
    <lineage>
        <taxon>Bacteria</taxon>
        <taxon>Pseudomonadati</taxon>
        <taxon>Pseudomonadota</taxon>
        <taxon>Gammaproteobacteria</taxon>
        <taxon>Cellvibrionales</taxon>
        <taxon>Halieaceae</taxon>
        <taxon>Parahaliea</taxon>
    </lineage>
</organism>